<proteinExistence type="predicted"/>
<protein>
    <submittedName>
        <fullName evidence="3">PEP-CTERM sorting domain-containing protein</fullName>
    </submittedName>
</protein>
<evidence type="ECO:0000259" key="2">
    <source>
        <dbReference type="Pfam" id="PF07589"/>
    </source>
</evidence>
<dbReference type="Proteomes" id="UP001204953">
    <property type="component" value="Unassembled WGS sequence"/>
</dbReference>
<dbReference type="RefSeq" id="WP_254010996.1">
    <property type="nucleotide sequence ID" value="NZ_JAMZMM010000043.1"/>
</dbReference>
<dbReference type="NCBIfam" id="TIGR02595">
    <property type="entry name" value="PEP_CTERM"/>
    <property type="match status" value="1"/>
</dbReference>
<evidence type="ECO:0000313" key="3">
    <source>
        <dbReference type="EMBL" id="MCP2728195.1"/>
    </source>
</evidence>
<keyword evidence="1" id="KW-0732">Signal</keyword>
<reference evidence="3" key="1">
    <citation type="submission" date="2022-06" db="EMBL/GenBank/DDBJ databases">
        <title>New cyanobacteria of genus Symplocastrum in benthos of Lake Baikal.</title>
        <authorList>
            <person name="Sorokovikova E."/>
            <person name="Tikhonova I."/>
            <person name="Krasnopeev A."/>
            <person name="Evseev P."/>
            <person name="Gladkikh A."/>
            <person name="Belykh O."/>
        </authorList>
    </citation>
    <scope>NUCLEOTIDE SEQUENCE</scope>
    <source>
        <strain evidence="3">BBK-W-15</strain>
    </source>
</reference>
<evidence type="ECO:0000256" key="1">
    <source>
        <dbReference type="SAM" id="SignalP"/>
    </source>
</evidence>
<dbReference type="Pfam" id="PF07589">
    <property type="entry name" value="PEP-CTERM"/>
    <property type="match status" value="1"/>
</dbReference>
<dbReference type="AlphaFoldDB" id="A0AAE3GPB5"/>
<feature type="signal peptide" evidence="1">
    <location>
        <begin position="1"/>
        <end position="30"/>
    </location>
</feature>
<dbReference type="InterPro" id="IPR013424">
    <property type="entry name" value="Ice-binding_C"/>
</dbReference>
<accession>A0AAE3GPB5</accession>
<sequence>MRSNSTFLKKLSIAAGAALMAVSATGAAQAATVSFSADGLDSGLNVLLTRNNFFGVSFDAAPVGTFINSVVFDLSPDANAAFDITPAFMSTGGIGFDFGFGNTSSGLSAGDITRTVSANNKQLTLTFASGAFAVGDLLRFGIDTDGVGPSVSGSDLFDTGADFGRAAVNVSANLSNGTSGSSTFSIASILVPSRSTATVNITDPVPVPEPASVLGLLAVGALGATSKLKRKKN</sequence>
<comment type="caution">
    <text evidence="3">The sequence shown here is derived from an EMBL/GenBank/DDBJ whole genome shotgun (WGS) entry which is preliminary data.</text>
</comment>
<feature type="chain" id="PRO_5042071108" evidence="1">
    <location>
        <begin position="31"/>
        <end position="233"/>
    </location>
</feature>
<name>A0AAE3GPB5_9CYAN</name>
<dbReference type="EMBL" id="JAMZMM010000043">
    <property type="protein sequence ID" value="MCP2728195.1"/>
    <property type="molecule type" value="Genomic_DNA"/>
</dbReference>
<organism evidence="3 4">
    <name type="scientific">Limnofasciculus baicalensis BBK-W-15</name>
    <dbReference type="NCBI Taxonomy" id="2699891"/>
    <lineage>
        <taxon>Bacteria</taxon>
        <taxon>Bacillati</taxon>
        <taxon>Cyanobacteriota</taxon>
        <taxon>Cyanophyceae</taxon>
        <taxon>Coleofasciculales</taxon>
        <taxon>Coleofasciculaceae</taxon>
        <taxon>Limnofasciculus</taxon>
        <taxon>Limnofasciculus baicalensis</taxon>
    </lineage>
</organism>
<keyword evidence="4" id="KW-1185">Reference proteome</keyword>
<evidence type="ECO:0000313" key="4">
    <source>
        <dbReference type="Proteomes" id="UP001204953"/>
    </source>
</evidence>
<feature type="domain" description="Ice-binding protein C-terminal" evidence="2">
    <location>
        <begin position="206"/>
        <end position="226"/>
    </location>
</feature>
<gene>
    <name evidence="3" type="ORF">NJ959_06860</name>
</gene>